<dbReference type="CDD" id="cd02335">
    <property type="entry name" value="ZZ_ADA2"/>
    <property type="match status" value="1"/>
</dbReference>
<dbReference type="SUPFAM" id="SSF57850">
    <property type="entry name" value="RING/U-box"/>
    <property type="match status" value="1"/>
</dbReference>
<keyword evidence="4" id="KW-0862">Zinc</keyword>
<dbReference type="Gene3D" id="3.30.60.90">
    <property type="match status" value="1"/>
</dbReference>
<dbReference type="AlphaFoldDB" id="A0A1X2GDY3"/>
<feature type="compositionally biased region" description="Basic and acidic residues" evidence="9">
    <location>
        <begin position="163"/>
        <end position="172"/>
    </location>
</feature>
<dbReference type="PROSITE" id="PS50090">
    <property type="entry name" value="MYB_LIKE"/>
    <property type="match status" value="1"/>
</dbReference>
<dbReference type="GO" id="GO:0008270">
    <property type="term" value="F:zinc ion binding"/>
    <property type="evidence" value="ECO:0007669"/>
    <property type="project" value="UniProtKB-KW"/>
</dbReference>
<keyword evidence="5" id="KW-0805">Transcription regulation</keyword>
<dbReference type="PROSITE" id="PS51294">
    <property type="entry name" value="HTH_MYB"/>
    <property type="match status" value="1"/>
</dbReference>
<dbReference type="SMART" id="SM00291">
    <property type="entry name" value="ZnF_ZZ"/>
    <property type="match status" value="1"/>
</dbReference>
<dbReference type="PROSITE" id="PS50135">
    <property type="entry name" value="ZF_ZZ_2"/>
    <property type="match status" value="1"/>
</dbReference>
<evidence type="ECO:0000256" key="2">
    <source>
        <dbReference type="ARBA" id="ARBA00022723"/>
    </source>
</evidence>
<dbReference type="Gene3D" id="1.10.10.60">
    <property type="entry name" value="Homeodomain-like"/>
    <property type="match status" value="1"/>
</dbReference>
<evidence type="ECO:0000256" key="6">
    <source>
        <dbReference type="ARBA" id="ARBA00023163"/>
    </source>
</evidence>
<dbReference type="InterPro" id="IPR009057">
    <property type="entry name" value="Homeodomain-like_sf"/>
</dbReference>
<dbReference type="Proteomes" id="UP000242146">
    <property type="component" value="Unassembled WGS sequence"/>
</dbReference>
<evidence type="ECO:0000256" key="8">
    <source>
        <dbReference type="PROSITE-ProRule" id="PRU00228"/>
    </source>
</evidence>
<feature type="domain" description="SWIRM" evidence="12">
    <location>
        <begin position="389"/>
        <end position="484"/>
    </location>
</feature>
<name>A0A1X2GDY3_9FUNG</name>
<dbReference type="PROSITE" id="PS51293">
    <property type="entry name" value="SANT"/>
    <property type="match status" value="1"/>
</dbReference>
<gene>
    <name evidence="15" type="ORF">DM01DRAFT_1337129</name>
</gene>
<dbReference type="GO" id="GO:0003682">
    <property type="term" value="F:chromatin binding"/>
    <property type="evidence" value="ECO:0007669"/>
    <property type="project" value="TreeGrafter"/>
</dbReference>
<keyword evidence="6" id="KW-0804">Transcription</keyword>
<evidence type="ECO:0000259" key="13">
    <source>
        <dbReference type="PROSITE" id="PS51293"/>
    </source>
</evidence>
<dbReference type="InterPro" id="IPR036388">
    <property type="entry name" value="WH-like_DNA-bd_sf"/>
</dbReference>
<proteinExistence type="predicted"/>
<dbReference type="PANTHER" id="PTHR12374">
    <property type="entry name" value="TRANSCRIPTIONAL ADAPTOR 2 ADA2 -RELATED"/>
    <property type="match status" value="1"/>
</dbReference>
<evidence type="ECO:0000256" key="9">
    <source>
        <dbReference type="SAM" id="MobiDB-lite"/>
    </source>
</evidence>
<feature type="domain" description="Myb-like" evidence="10">
    <location>
        <begin position="95"/>
        <end position="138"/>
    </location>
</feature>
<feature type="region of interest" description="Disordered" evidence="9">
    <location>
        <begin position="1"/>
        <end position="30"/>
    </location>
</feature>
<dbReference type="InterPro" id="IPR017930">
    <property type="entry name" value="Myb_dom"/>
</dbReference>
<evidence type="ECO:0000313" key="15">
    <source>
        <dbReference type="EMBL" id="ORX51624.1"/>
    </source>
</evidence>
<dbReference type="GO" id="GO:0006338">
    <property type="term" value="P:chromatin remodeling"/>
    <property type="evidence" value="ECO:0007669"/>
    <property type="project" value="TreeGrafter"/>
</dbReference>
<dbReference type="InterPro" id="IPR001005">
    <property type="entry name" value="SANT/Myb"/>
</dbReference>
<dbReference type="InterPro" id="IPR007526">
    <property type="entry name" value="SWIRM"/>
</dbReference>
<dbReference type="Pfam" id="PF22941">
    <property type="entry name" value="TADA2A-like_3rd"/>
    <property type="match status" value="1"/>
</dbReference>
<evidence type="ECO:0000256" key="7">
    <source>
        <dbReference type="ARBA" id="ARBA00023242"/>
    </source>
</evidence>
<dbReference type="STRING" id="101127.A0A1X2GDY3"/>
<keyword evidence="7" id="KW-0539">Nucleus</keyword>
<keyword evidence="3 8" id="KW-0863">Zinc-finger</keyword>
<evidence type="ECO:0000259" key="14">
    <source>
        <dbReference type="PROSITE" id="PS51294"/>
    </source>
</evidence>
<dbReference type="InterPro" id="IPR000433">
    <property type="entry name" value="Znf_ZZ"/>
</dbReference>
<comment type="caution">
    <text evidence="15">The sequence shown here is derived from an EMBL/GenBank/DDBJ whole genome shotgun (WGS) entry which is preliminary data.</text>
</comment>
<dbReference type="PROSITE" id="PS01357">
    <property type="entry name" value="ZF_ZZ_1"/>
    <property type="match status" value="1"/>
</dbReference>
<sequence>MTITHRAKTGGSALTAPSSDAPSQVDDKEPPKYHCDACSNDVTNTVRIRCADKSCPDFDLCVTCFCGGSEPVKHKTWHDYRVVKPHSFPIFSEEWDADEELLLIQGAEKNGIGNWQAIAAYVGTRNRDECEQHYLQVYVHSKRWPLPSMDCVFDMSEDESRERKRRRLEAARSPRKPVPINTKPITSQPTFHEIQGYMPKRCEFETEVENEAEHSVKDMVFTDDDTPEDVELKVMVLDIYNARLDKRMERKQLIFDRGWLEFKKLQSVDRRRLKEERDIHNKTRLFCRLQTCDDHDTFVHGLIREQQLRERMATLAEWRRAGLVSLKQGDGYERDKQQRLNHLKTVAALSSDRINGSAHQRGSLRAQMQALAPCLGAVYYRDKLAELAHHKYMDHDTLDLSDSEGVHLLTKEEEDMCSQLFIKPRPYLVLKDLLLKTYARQGFLKYKQALAMLRIDTDKITRLYDFFVEQGWIKHWQDPTSEMLLQSSLLTNAAPDVSVADAAADAAAAWDASLLPEGMDMATAAAMAQLTDDTSLPNLLGPADDSVSTADATALLAMDQPPPPTDNDHDDALNAAMLDPSIQAALLEEDLLAPPPITTHASDLSSDHGHSEDNSADLLVDLDQAASSIPPSATSQDTDEPMDEP</sequence>
<accession>A0A1X2GDY3</accession>
<feature type="region of interest" description="Disordered" evidence="9">
    <location>
        <begin position="163"/>
        <end position="186"/>
    </location>
</feature>
<dbReference type="InterPro" id="IPR055141">
    <property type="entry name" value="TADA2A_B-like_dom"/>
</dbReference>
<feature type="domain" description="HTH myb-type" evidence="14">
    <location>
        <begin position="95"/>
        <end position="142"/>
    </location>
</feature>
<evidence type="ECO:0000256" key="5">
    <source>
        <dbReference type="ARBA" id="ARBA00023015"/>
    </source>
</evidence>
<dbReference type="GO" id="GO:0005634">
    <property type="term" value="C:nucleus"/>
    <property type="evidence" value="ECO:0007669"/>
    <property type="project" value="UniProtKB-SubCell"/>
</dbReference>
<dbReference type="EMBL" id="MCGT01000020">
    <property type="protein sequence ID" value="ORX51624.1"/>
    <property type="molecule type" value="Genomic_DNA"/>
</dbReference>
<evidence type="ECO:0000259" key="11">
    <source>
        <dbReference type="PROSITE" id="PS50135"/>
    </source>
</evidence>
<organism evidence="15 16">
    <name type="scientific">Hesseltinella vesiculosa</name>
    <dbReference type="NCBI Taxonomy" id="101127"/>
    <lineage>
        <taxon>Eukaryota</taxon>
        <taxon>Fungi</taxon>
        <taxon>Fungi incertae sedis</taxon>
        <taxon>Mucoromycota</taxon>
        <taxon>Mucoromycotina</taxon>
        <taxon>Mucoromycetes</taxon>
        <taxon>Mucorales</taxon>
        <taxon>Cunninghamellaceae</taxon>
        <taxon>Hesseltinella</taxon>
    </lineage>
</organism>
<dbReference type="Gene3D" id="1.10.10.10">
    <property type="entry name" value="Winged helix-like DNA-binding domain superfamily/Winged helix DNA-binding domain"/>
    <property type="match status" value="1"/>
</dbReference>
<keyword evidence="16" id="KW-1185">Reference proteome</keyword>
<protein>
    <recommendedName>
        <fullName evidence="17">Transcriptional adapter 2</fullName>
    </recommendedName>
</protein>
<dbReference type="InterPro" id="IPR017884">
    <property type="entry name" value="SANT_dom"/>
</dbReference>
<comment type="subcellular location">
    <subcellularLocation>
        <location evidence="1">Nucleus</location>
    </subcellularLocation>
</comment>
<reference evidence="15 16" key="1">
    <citation type="submission" date="2016-07" db="EMBL/GenBank/DDBJ databases">
        <title>Pervasive Adenine N6-methylation of Active Genes in Fungi.</title>
        <authorList>
            <consortium name="DOE Joint Genome Institute"/>
            <person name="Mondo S.J."/>
            <person name="Dannebaum R.O."/>
            <person name="Kuo R.C."/>
            <person name="Labutti K."/>
            <person name="Haridas S."/>
            <person name="Kuo A."/>
            <person name="Salamov A."/>
            <person name="Ahrendt S.R."/>
            <person name="Lipzen A."/>
            <person name="Sullivan W."/>
            <person name="Andreopoulos W.B."/>
            <person name="Clum A."/>
            <person name="Lindquist E."/>
            <person name="Daum C."/>
            <person name="Ramamoorthy G.K."/>
            <person name="Gryganskyi A."/>
            <person name="Culley D."/>
            <person name="Magnuson J.K."/>
            <person name="James T.Y."/>
            <person name="O'Malley M.A."/>
            <person name="Stajich J.E."/>
            <person name="Spatafora J.W."/>
            <person name="Visel A."/>
            <person name="Grigoriev I.V."/>
        </authorList>
    </citation>
    <scope>NUCLEOTIDE SEQUENCE [LARGE SCALE GENOMIC DNA]</scope>
    <source>
        <strain evidence="15 16">NRRL 3301</strain>
    </source>
</reference>
<feature type="domain" description="ZZ-type" evidence="11">
    <location>
        <begin position="30"/>
        <end position="88"/>
    </location>
</feature>
<evidence type="ECO:0000259" key="10">
    <source>
        <dbReference type="PROSITE" id="PS50090"/>
    </source>
</evidence>
<evidence type="ECO:0000259" key="12">
    <source>
        <dbReference type="PROSITE" id="PS50934"/>
    </source>
</evidence>
<dbReference type="PANTHER" id="PTHR12374:SF20">
    <property type="entry name" value="TRANSCRIPTIONAL ADAPTER 2-ALPHA"/>
    <property type="match status" value="1"/>
</dbReference>
<dbReference type="Pfam" id="PF25299">
    <property type="entry name" value="ZZ_ADA2"/>
    <property type="match status" value="1"/>
</dbReference>
<dbReference type="GO" id="GO:0006357">
    <property type="term" value="P:regulation of transcription by RNA polymerase II"/>
    <property type="evidence" value="ECO:0007669"/>
    <property type="project" value="TreeGrafter"/>
</dbReference>
<evidence type="ECO:0000256" key="1">
    <source>
        <dbReference type="ARBA" id="ARBA00004123"/>
    </source>
</evidence>
<feature type="domain" description="SANT" evidence="13">
    <location>
        <begin position="90"/>
        <end position="142"/>
    </location>
</feature>
<dbReference type="Pfam" id="PF04433">
    <property type="entry name" value="SWIRM"/>
    <property type="match status" value="1"/>
</dbReference>
<dbReference type="FunFam" id="1.10.10.10:FF:000087">
    <property type="entry name" value="Transcriptional adapter 2"/>
    <property type="match status" value="1"/>
</dbReference>
<feature type="compositionally biased region" description="Polar residues" evidence="9">
    <location>
        <begin position="625"/>
        <end position="636"/>
    </location>
</feature>
<dbReference type="FunFam" id="3.30.60.90:FF:000008">
    <property type="entry name" value="Transcriptional adapter 2"/>
    <property type="match status" value="1"/>
</dbReference>
<dbReference type="OrthoDB" id="270417at2759"/>
<dbReference type="SUPFAM" id="SSF46689">
    <property type="entry name" value="Homeodomain-like"/>
    <property type="match status" value="2"/>
</dbReference>
<feature type="region of interest" description="Disordered" evidence="9">
    <location>
        <begin position="595"/>
        <end position="645"/>
    </location>
</feature>
<evidence type="ECO:0000256" key="4">
    <source>
        <dbReference type="ARBA" id="ARBA00022833"/>
    </source>
</evidence>
<dbReference type="GO" id="GO:0070461">
    <property type="term" value="C:SAGA-type complex"/>
    <property type="evidence" value="ECO:0007669"/>
    <property type="project" value="TreeGrafter"/>
</dbReference>
<dbReference type="InterPro" id="IPR043145">
    <property type="entry name" value="Znf_ZZ_sf"/>
</dbReference>
<dbReference type="InterPro" id="IPR041983">
    <property type="entry name" value="ADA2-like_ZZ"/>
</dbReference>
<dbReference type="CDD" id="cd00167">
    <property type="entry name" value="SANT"/>
    <property type="match status" value="1"/>
</dbReference>
<evidence type="ECO:0008006" key="17">
    <source>
        <dbReference type="Google" id="ProtNLM"/>
    </source>
</evidence>
<dbReference type="PROSITE" id="PS50934">
    <property type="entry name" value="SWIRM"/>
    <property type="match status" value="1"/>
</dbReference>
<evidence type="ECO:0000256" key="3">
    <source>
        <dbReference type="ARBA" id="ARBA00022771"/>
    </source>
</evidence>
<evidence type="ECO:0000313" key="16">
    <source>
        <dbReference type="Proteomes" id="UP000242146"/>
    </source>
</evidence>
<dbReference type="Pfam" id="PF00249">
    <property type="entry name" value="Myb_DNA-binding"/>
    <property type="match status" value="1"/>
</dbReference>
<keyword evidence="2" id="KW-0479">Metal-binding</keyword>
<dbReference type="SMART" id="SM00717">
    <property type="entry name" value="SANT"/>
    <property type="match status" value="1"/>
</dbReference>
<dbReference type="GO" id="GO:0003713">
    <property type="term" value="F:transcription coactivator activity"/>
    <property type="evidence" value="ECO:0007669"/>
    <property type="project" value="TreeGrafter"/>
</dbReference>